<dbReference type="GO" id="GO:0005634">
    <property type="term" value="C:nucleus"/>
    <property type="evidence" value="ECO:0007669"/>
    <property type="project" value="UniProtKB-SubCell"/>
</dbReference>
<dbReference type="GO" id="GO:0000981">
    <property type="term" value="F:DNA-binding transcription factor activity, RNA polymerase II-specific"/>
    <property type="evidence" value="ECO:0007669"/>
    <property type="project" value="TreeGrafter"/>
</dbReference>
<dbReference type="PANTHER" id="PTHR45636:SF47">
    <property type="entry name" value="PAIRED BOX PROTEIN PAX-4"/>
    <property type="match status" value="1"/>
</dbReference>
<evidence type="ECO:0000256" key="3">
    <source>
        <dbReference type="ARBA" id="ARBA00022473"/>
    </source>
</evidence>
<evidence type="ECO:0000256" key="9">
    <source>
        <dbReference type="PROSITE-ProRule" id="PRU00108"/>
    </source>
</evidence>
<evidence type="ECO:0000256" key="1">
    <source>
        <dbReference type="ARBA" id="ARBA00004123"/>
    </source>
</evidence>
<dbReference type="InterPro" id="IPR043182">
    <property type="entry name" value="PAIRED_DNA-bd_dom"/>
</dbReference>
<dbReference type="CDD" id="cd00086">
    <property type="entry name" value="homeodomain"/>
    <property type="match status" value="1"/>
</dbReference>
<dbReference type="AlphaFoldDB" id="A0AAD9DR23"/>
<dbReference type="SUPFAM" id="SSF46689">
    <property type="entry name" value="Homeodomain-like"/>
    <property type="match status" value="2"/>
</dbReference>
<evidence type="ECO:0000256" key="5">
    <source>
        <dbReference type="ARBA" id="ARBA00023015"/>
    </source>
</evidence>
<gene>
    <name evidence="13" type="ORF">P4O66_015479</name>
</gene>
<keyword evidence="14" id="KW-1185">Reference proteome</keyword>
<dbReference type="InterPro" id="IPR009057">
    <property type="entry name" value="Homeodomain-like_sf"/>
</dbReference>
<keyword evidence="7" id="KW-0804">Transcription</keyword>
<feature type="non-terminal residue" evidence="13">
    <location>
        <position position="1"/>
    </location>
</feature>
<dbReference type="GO" id="GO:0009952">
    <property type="term" value="P:anterior/posterior pattern specification"/>
    <property type="evidence" value="ECO:0007669"/>
    <property type="project" value="UniProtKB-ARBA"/>
</dbReference>
<dbReference type="SMART" id="SM00389">
    <property type="entry name" value="HOX"/>
    <property type="match status" value="1"/>
</dbReference>
<proteinExistence type="inferred from homology"/>
<reference evidence="13" key="1">
    <citation type="submission" date="2023-03" db="EMBL/GenBank/DDBJ databases">
        <title>Electrophorus voltai genome.</title>
        <authorList>
            <person name="Bian C."/>
        </authorList>
    </citation>
    <scope>NUCLEOTIDE SEQUENCE</scope>
    <source>
        <strain evidence="13">CB-2022</strain>
        <tissue evidence="13">Muscle</tissue>
    </source>
</reference>
<dbReference type="FunFam" id="1.10.10.10:FF:000003">
    <property type="entry name" value="Paired box protein Pax-6"/>
    <property type="match status" value="1"/>
</dbReference>
<dbReference type="Pfam" id="PF00292">
    <property type="entry name" value="PAX"/>
    <property type="match status" value="1"/>
</dbReference>
<dbReference type="Gene3D" id="1.10.10.10">
    <property type="entry name" value="Winged helix-like DNA-binding domain superfamily/Winged helix DNA-binding domain"/>
    <property type="match status" value="2"/>
</dbReference>
<comment type="subcellular location">
    <subcellularLocation>
        <location evidence="1 9 10">Nucleus</location>
    </subcellularLocation>
</comment>
<evidence type="ECO:0000259" key="11">
    <source>
        <dbReference type="PROSITE" id="PS50071"/>
    </source>
</evidence>
<sequence>EAGPSMRRSEMSNTNVSLTNEEQCNFNQLGGRFQNGRPLPIHKRKLMIELASEGARPCEISRILKVSNGCVSKILRWYKRTGLLGPKATGGSRPRLLTPDVITTIAQYKRACPALFAWEIREKLSAAHVCRADKVPSVSSINRLLKKLQYCEDMERHMYEGRLCTKMDEGRQSWCTLGKKDQQAGVSDPQRTQQPCRTHVSPEQTAMLEKEFLCRHHSSMSAREMLPAATHLSQDLIKVRFLNRRAKAGQDRAGGSDWQSNGLAEARSLGSESASFSLSADWLSEGAVLPGTSRLDSRTSSAAHTGLFPVAQNTGTATGSLTHCSSTMRASFLPGQSVGEAGTPGSDHGGEETAYGSAHVTEWEALPSFLGQRAGLRGLQEDNRRQCDDCTELRWRISS</sequence>
<evidence type="ECO:0000313" key="14">
    <source>
        <dbReference type="Proteomes" id="UP001239994"/>
    </source>
</evidence>
<accession>A0AAD9DR23</accession>
<dbReference type="InterPro" id="IPR036388">
    <property type="entry name" value="WH-like_DNA-bd_sf"/>
</dbReference>
<evidence type="ECO:0000256" key="4">
    <source>
        <dbReference type="ARBA" id="ARBA00022724"/>
    </source>
</evidence>
<dbReference type="SMART" id="SM00351">
    <property type="entry name" value="PAX"/>
    <property type="match status" value="1"/>
</dbReference>
<dbReference type="InterPro" id="IPR001523">
    <property type="entry name" value="Paired_dom"/>
</dbReference>
<keyword evidence="3" id="KW-0217">Developmental protein</keyword>
<dbReference type="PROSITE" id="PS00034">
    <property type="entry name" value="PAIRED_1"/>
    <property type="match status" value="1"/>
</dbReference>
<dbReference type="GO" id="GO:0048593">
    <property type="term" value="P:camera-type eye morphogenesis"/>
    <property type="evidence" value="ECO:0007669"/>
    <property type="project" value="UniProtKB-ARBA"/>
</dbReference>
<name>A0AAD9DR23_9TELE</name>
<keyword evidence="4" id="KW-0563">Paired box</keyword>
<keyword evidence="8 9" id="KW-0539">Nucleus</keyword>
<evidence type="ECO:0000256" key="7">
    <source>
        <dbReference type="ARBA" id="ARBA00023163"/>
    </source>
</evidence>
<protein>
    <recommendedName>
        <fullName evidence="15">Paired domain-containing protein</fullName>
    </recommendedName>
</protein>
<dbReference type="Gene3D" id="1.10.10.60">
    <property type="entry name" value="Homeodomain-like"/>
    <property type="match status" value="1"/>
</dbReference>
<dbReference type="EMBL" id="JAROKS010000022">
    <property type="protein sequence ID" value="KAK1789574.1"/>
    <property type="molecule type" value="Genomic_DNA"/>
</dbReference>
<evidence type="ECO:0000313" key="13">
    <source>
        <dbReference type="EMBL" id="KAK1789574.1"/>
    </source>
</evidence>
<dbReference type="PROSITE" id="PS50071">
    <property type="entry name" value="HOMEOBOX_2"/>
    <property type="match status" value="1"/>
</dbReference>
<dbReference type="GO" id="GO:0000978">
    <property type="term" value="F:RNA polymerase II cis-regulatory region sequence-specific DNA binding"/>
    <property type="evidence" value="ECO:0007669"/>
    <property type="project" value="TreeGrafter"/>
</dbReference>
<evidence type="ECO:0000256" key="2">
    <source>
        <dbReference type="ARBA" id="ARBA00005733"/>
    </source>
</evidence>
<dbReference type="InterPro" id="IPR001356">
    <property type="entry name" value="HD"/>
</dbReference>
<dbReference type="InterPro" id="IPR043565">
    <property type="entry name" value="PAX_fam"/>
</dbReference>
<keyword evidence="9 10" id="KW-0371">Homeobox</keyword>
<comment type="caution">
    <text evidence="13">The sequence shown here is derived from an EMBL/GenBank/DDBJ whole genome shotgun (WGS) entry which is preliminary data.</text>
</comment>
<keyword evidence="6 9" id="KW-0238">DNA-binding</keyword>
<evidence type="ECO:0008006" key="15">
    <source>
        <dbReference type="Google" id="ProtNLM"/>
    </source>
</evidence>
<feature type="DNA-binding region" description="Homeobox" evidence="9">
    <location>
        <begin position="193"/>
        <end position="252"/>
    </location>
</feature>
<comment type="similarity">
    <text evidence="2">Belongs to the paired homeobox family.</text>
</comment>
<dbReference type="Pfam" id="PF00046">
    <property type="entry name" value="Homeodomain"/>
    <property type="match status" value="1"/>
</dbReference>
<evidence type="ECO:0000256" key="10">
    <source>
        <dbReference type="RuleBase" id="RU000682"/>
    </source>
</evidence>
<evidence type="ECO:0000256" key="8">
    <source>
        <dbReference type="ARBA" id="ARBA00023242"/>
    </source>
</evidence>
<evidence type="ECO:0000259" key="12">
    <source>
        <dbReference type="PROSITE" id="PS51057"/>
    </source>
</evidence>
<dbReference type="Proteomes" id="UP001239994">
    <property type="component" value="Unassembled WGS sequence"/>
</dbReference>
<dbReference type="PANTHER" id="PTHR45636">
    <property type="entry name" value="PAIRED BOX PROTEIN PAX-6-RELATED-RELATED"/>
    <property type="match status" value="1"/>
</dbReference>
<dbReference type="GO" id="GO:0030902">
    <property type="term" value="P:hindbrain development"/>
    <property type="evidence" value="ECO:0007669"/>
    <property type="project" value="UniProtKB-ARBA"/>
</dbReference>
<keyword evidence="5" id="KW-0805">Transcription regulation</keyword>
<feature type="domain" description="Paired" evidence="12">
    <location>
        <begin position="22"/>
        <end position="148"/>
    </location>
</feature>
<evidence type="ECO:0000256" key="6">
    <source>
        <dbReference type="ARBA" id="ARBA00023125"/>
    </source>
</evidence>
<feature type="domain" description="Homeobox" evidence="11">
    <location>
        <begin position="191"/>
        <end position="251"/>
    </location>
</feature>
<dbReference type="PROSITE" id="PS51057">
    <property type="entry name" value="PAIRED_2"/>
    <property type="match status" value="1"/>
</dbReference>
<dbReference type="PRINTS" id="PR00027">
    <property type="entry name" value="PAIREDBOX"/>
</dbReference>
<organism evidence="13 14">
    <name type="scientific">Electrophorus voltai</name>
    <dbReference type="NCBI Taxonomy" id="2609070"/>
    <lineage>
        <taxon>Eukaryota</taxon>
        <taxon>Metazoa</taxon>
        <taxon>Chordata</taxon>
        <taxon>Craniata</taxon>
        <taxon>Vertebrata</taxon>
        <taxon>Euteleostomi</taxon>
        <taxon>Actinopterygii</taxon>
        <taxon>Neopterygii</taxon>
        <taxon>Teleostei</taxon>
        <taxon>Ostariophysi</taxon>
        <taxon>Gymnotiformes</taxon>
        <taxon>Gymnotoidei</taxon>
        <taxon>Gymnotidae</taxon>
        <taxon>Electrophorus</taxon>
    </lineage>
</organism>